<dbReference type="AlphaFoldDB" id="A0AAN7A830"/>
<keyword evidence="2" id="KW-1185">Reference proteome</keyword>
<evidence type="ECO:0000313" key="2">
    <source>
        <dbReference type="Proteomes" id="UP001302321"/>
    </source>
</evidence>
<evidence type="ECO:0000313" key="1">
    <source>
        <dbReference type="EMBL" id="KAK4177563.1"/>
    </source>
</evidence>
<gene>
    <name evidence="1" type="ORF">QBC36DRAFT_377560</name>
</gene>
<dbReference type="EMBL" id="MU866161">
    <property type="protein sequence ID" value="KAK4177563.1"/>
    <property type="molecule type" value="Genomic_DNA"/>
</dbReference>
<proteinExistence type="predicted"/>
<reference evidence="1" key="1">
    <citation type="journal article" date="2023" name="Mol. Phylogenet. Evol.">
        <title>Genome-scale phylogeny and comparative genomics of the fungal order Sordariales.</title>
        <authorList>
            <person name="Hensen N."/>
            <person name="Bonometti L."/>
            <person name="Westerberg I."/>
            <person name="Brannstrom I.O."/>
            <person name="Guillou S."/>
            <person name="Cros-Aarteil S."/>
            <person name="Calhoun S."/>
            <person name="Haridas S."/>
            <person name="Kuo A."/>
            <person name="Mondo S."/>
            <person name="Pangilinan J."/>
            <person name="Riley R."/>
            <person name="LaButti K."/>
            <person name="Andreopoulos B."/>
            <person name="Lipzen A."/>
            <person name="Chen C."/>
            <person name="Yan M."/>
            <person name="Daum C."/>
            <person name="Ng V."/>
            <person name="Clum A."/>
            <person name="Steindorff A."/>
            <person name="Ohm R.A."/>
            <person name="Martin F."/>
            <person name="Silar P."/>
            <person name="Natvig D.O."/>
            <person name="Lalanne C."/>
            <person name="Gautier V."/>
            <person name="Ament-Velasquez S.L."/>
            <person name="Kruys A."/>
            <person name="Hutchinson M.I."/>
            <person name="Powell A.J."/>
            <person name="Barry K."/>
            <person name="Miller A.N."/>
            <person name="Grigoriev I.V."/>
            <person name="Debuchy R."/>
            <person name="Gladieux P."/>
            <person name="Hiltunen Thoren M."/>
            <person name="Johannesson H."/>
        </authorList>
    </citation>
    <scope>NUCLEOTIDE SEQUENCE</scope>
    <source>
        <strain evidence="1">CBS 892.96</strain>
    </source>
</reference>
<comment type="caution">
    <text evidence="1">The sequence shown here is derived from an EMBL/GenBank/DDBJ whole genome shotgun (WGS) entry which is preliminary data.</text>
</comment>
<reference evidence="1" key="2">
    <citation type="submission" date="2023-05" db="EMBL/GenBank/DDBJ databases">
        <authorList>
            <consortium name="Lawrence Berkeley National Laboratory"/>
            <person name="Steindorff A."/>
            <person name="Hensen N."/>
            <person name="Bonometti L."/>
            <person name="Westerberg I."/>
            <person name="Brannstrom I.O."/>
            <person name="Guillou S."/>
            <person name="Cros-Aarteil S."/>
            <person name="Calhoun S."/>
            <person name="Haridas S."/>
            <person name="Kuo A."/>
            <person name="Mondo S."/>
            <person name="Pangilinan J."/>
            <person name="Riley R."/>
            <person name="Labutti K."/>
            <person name="Andreopoulos B."/>
            <person name="Lipzen A."/>
            <person name="Chen C."/>
            <person name="Yanf M."/>
            <person name="Daum C."/>
            <person name="Ng V."/>
            <person name="Clum A."/>
            <person name="Ohm R."/>
            <person name="Martin F."/>
            <person name="Silar P."/>
            <person name="Natvig D."/>
            <person name="Lalanne C."/>
            <person name="Gautier V."/>
            <person name="Ament-Velasquez S.L."/>
            <person name="Kruys A."/>
            <person name="Hutchinson M.I."/>
            <person name="Powell A.J."/>
            <person name="Barry K."/>
            <person name="Miller A.N."/>
            <person name="Grigoriev I.V."/>
            <person name="Debuchy R."/>
            <person name="Gladieux P."/>
            <person name="Thoren M.H."/>
            <person name="Johannesson H."/>
        </authorList>
    </citation>
    <scope>NUCLEOTIDE SEQUENCE</scope>
    <source>
        <strain evidence="1">CBS 892.96</strain>
    </source>
</reference>
<dbReference type="InterPro" id="IPR011009">
    <property type="entry name" value="Kinase-like_dom_sf"/>
</dbReference>
<dbReference type="Proteomes" id="UP001302321">
    <property type="component" value="Unassembled WGS sequence"/>
</dbReference>
<protein>
    <recommendedName>
        <fullName evidence="3">Protein kinase domain-containing protein</fullName>
    </recommendedName>
</protein>
<dbReference type="SUPFAM" id="SSF56112">
    <property type="entry name" value="Protein kinase-like (PK-like)"/>
    <property type="match status" value="1"/>
</dbReference>
<accession>A0AAN7A830</accession>
<sequence>MTIPDEDRFQLICLPTEIKGTGKDKTQKLNVFYFVDYGRHVILVGWKDAKPYVNDPGEALRNQLLRYQHYCHYQYLKETGFVDEETPRFKTSDLLEIERSGPNVDLVSFRDMNKSKVKRLFSSMPLSLALDSTTRESTGSSTNTSEIPRQNISRTLKLAHIQQLITAVQYLNEHLKLLHNEISYVNIMIDELSNKAKITDLGSATTCDNKAPDDVILTDVYALVRAIHAHVVRHPDEISRFDPKALKETDRWESYPSVRLGSDFENSNPAEVCFSLRSATYKKAEMSSTTRVLYPKATNAREVDLTTFWNRDPRNDDIHFDPCPNRVCRPQGKLAERRAQWLANGEIASQQQFEELESPSEPLDMSLADAAAWINSDLLPDSSPTRSSLLNRAARTPLENLLGSSRKRHRESGDINREAQITTHDRKALNKLIESLTKTTELAKKAGEEAKEAVKEAAEAATEVIDLVNAARQVAQRSLN</sequence>
<organism evidence="1 2">
    <name type="scientific">Triangularia setosa</name>
    <dbReference type="NCBI Taxonomy" id="2587417"/>
    <lineage>
        <taxon>Eukaryota</taxon>
        <taxon>Fungi</taxon>
        <taxon>Dikarya</taxon>
        <taxon>Ascomycota</taxon>
        <taxon>Pezizomycotina</taxon>
        <taxon>Sordariomycetes</taxon>
        <taxon>Sordariomycetidae</taxon>
        <taxon>Sordariales</taxon>
        <taxon>Podosporaceae</taxon>
        <taxon>Triangularia</taxon>
    </lineage>
</organism>
<name>A0AAN7A830_9PEZI</name>
<dbReference type="Gene3D" id="1.10.510.10">
    <property type="entry name" value="Transferase(Phosphotransferase) domain 1"/>
    <property type="match status" value="1"/>
</dbReference>
<evidence type="ECO:0008006" key="3">
    <source>
        <dbReference type="Google" id="ProtNLM"/>
    </source>
</evidence>